<name>A0A4C1W8I2_EUMVA</name>
<feature type="transmembrane region" description="Helical" evidence="1">
    <location>
        <begin position="32"/>
        <end position="51"/>
    </location>
</feature>
<keyword evidence="3" id="KW-1185">Reference proteome</keyword>
<dbReference type="Proteomes" id="UP000299102">
    <property type="component" value="Unassembled WGS sequence"/>
</dbReference>
<protein>
    <submittedName>
        <fullName evidence="2">Uncharacterized protein</fullName>
    </submittedName>
</protein>
<keyword evidence="1" id="KW-0812">Transmembrane</keyword>
<keyword evidence="1" id="KW-0472">Membrane</keyword>
<evidence type="ECO:0000256" key="1">
    <source>
        <dbReference type="SAM" id="Phobius"/>
    </source>
</evidence>
<sequence>MNRQHTEIYHIRFCVTFPVIIRPVRLSDTASAYYLCAFAPFTYYLYTNPLFMPSPPEPRRRPDAVGVAKDRCRECDDGFEQRLFNVSFEAWSQ</sequence>
<reference evidence="2 3" key="1">
    <citation type="journal article" date="2019" name="Commun. Biol.">
        <title>The bagworm genome reveals a unique fibroin gene that provides high tensile strength.</title>
        <authorList>
            <person name="Kono N."/>
            <person name="Nakamura H."/>
            <person name="Ohtoshi R."/>
            <person name="Tomita M."/>
            <person name="Numata K."/>
            <person name="Arakawa K."/>
        </authorList>
    </citation>
    <scope>NUCLEOTIDE SEQUENCE [LARGE SCALE GENOMIC DNA]</scope>
</reference>
<gene>
    <name evidence="2" type="ORF">EVAR_28089_1</name>
</gene>
<evidence type="ECO:0000313" key="3">
    <source>
        <dbReference type="Proteomes" id="UP000299102"/>
    </source>
</evidence>
<comment type="caution">
    <text evidence="2">The sequence shown here is derived from an EMBL/GenBank/DDBJ whole genome shotgun (WGS) entry which is preliminary data.</text>
</comment>
<dbReference type="EMBL" id="BGZK01000507">
    <property type="protein sequence ID" value="GBP47686.1"/>
    <property type="molecule type" value="Genomic_DNA"/>
</dbReference>
<organism evidence="2 3">
    <name type="scientific">Eumeta variegata</name>
    <name type="common">Bagworm moth</name>
    <name type="synonym">Eumeta japonica</name>
    <dbReference type="NCBI Taxonomy" id="151549"/>
    <lineage>
        <taxon>Eukaryota</taxon>
        <taxon>Metazoa</taxon>
        <taxon>Ecdysozoa</taxon>
        <taxon>Arthropoda</taxon>
        <taxon>Hexapoda</taxon>
        <taxon>Insecta</taxon>
        <taxon>Pterygota</taxon>
        <taxon>Neoptera</taxon>
        <taxon>Endopterygota</taxon>
        <taxon>Lepidoptera</taxon>
        <taxon>Glossata</taxon>
        <taxon>Ditrysia</taxon>
        <taxon>Tineoidea</taxon>
        <taxon>Psychidae</taxon>
        <taxon>Oiketicinae</taxon>
        <taxon>Eumeta</taxon>
    </lineage>
</organism>
<proteinExistence type="predicted"/>
<dbReference type="AlphaFoldDB" id="A0A4C1W8I2"/>
<keyword evidence="1" id="KW-1133">Transmembrane helix</keyword>
<accession>A0A4C1W8I2</accession>
<evidence type="ECO:0000313" key="2">
    <source>
        <dbReference type="EMBL" id="GBP47686.1"/>
    </source>
</evidence>